<keyword evidence="3" id="KW-0238">DNA-binding</keyword>
<comment type="function">
    <text evidence="1">SASP are bound to spore DNA. They are double-stranded DNA-binding proteins that cause DNA to change to an a-like conformation. They protect the DNA backbone from chemical and enzymatic cleavage and are thus involved in dormant spore's high resistance to UV light.</text>
</comment>
<protein>
    <submittedName>
        <fullName evidence="4">Small, acid-soluble spore protein, alpha/beta type</fullName>
    </submittedName>
</protein>
<proteinExistence type="inferred from homology"/>
<comment type="caution">
    <text evidence="4">The sequence shown here is derived from an EMBL/GenBank/DDBJ whole genome shotgun (WGS) entry which is preliminary data.</text>
</comment>
<keyword evidence="5" id="KW-1185">Reference proteome</keyword>
<evidence type="ECO:0000313" key="4">
    <source>
        <dbReference type="EMBL" id="MTV47919.1"/>
    </source>
</evidence>
<evidence type="ECO:0000313" key="5">
    <source>
        <dbReference type="Proteomes" id="UP000430670"/>
    </source>
</evidence>
<dbReference type="Gene3D" id="6.10.10.80">
    <property type="entry name" value="Small, acid-soluble spore protein, alpha/beta type-like"/>
    <property type="match status" value="1"/>
</dbReference>
<evidence type="ECO:0000256" key="1">
    <source>
        <dbReference type="ARBA" id="ARBA00003863"/>
    </source>
</evidence>
<dbReference type="InterPro" id="IPR018126">
    <property type="entry name" value="SASP_alpha/beta-type_CS"/>
</dbReference>
<dbReference type="RefSeq" id="WP_155475030.1">
    <property type="nucleotide sequence ID" value="NZ_WNKU01000002.1"/>
</dbReference>
<accession>A0A6I3SGG1</accession>
<dbReference type="OrthoDB" id="1683773at2"/>
<comment type="similarity">
    <text evidence="2">Belongs to the alpha/beta-type SASP family.</text>
</comment>
<dbReference type="PROSITE" id="PS00304">
    <property type="entry name" value="SASP_1"/>
    <property type="match status" value="1"/>
</dbReference>
<dbReference type="AlphaFoldDB" id="A0A6I3SGG1"/>
<gene>
    <name evidence="4" type="ORF">GJ688_02840</name>
</gene>
<dbReference type="InterPro" id="IPR001448">
    <property type="entry name" value="SASP_alpha/beta-type"/>
</dbReference>
<organism evidence="4 5">
    <name type="scientific">Heliobacterium mobile</name>
    <name type="common">Heliobacillus mobilis</name>
    <dbReference type="NCBI Taxonomy" id="28064"/>
    <lineage>
        <taxon>Bacteria</taxon>
        <taxon>Bacillati</taxon>
        <taxon>Bacillota</taxon>
        <taxon>Clostridia</taxon>
        <taxon>Eubacteriales</taxon>
        <taxon>Heliobacteriaceae</taxon>
        <taxon>Heliobacterium</taxon>
    </lineage>
</organism>
<evidence type="ECO:0000256" key="3">
    <source>
        <dbReference type="ARBA" id="ARBA00023125"/>
    </source>
</evidence>
<dbReference type="GO" id="GO:0006265">
    <property type="term" value="P:DNA topological change"/>
    <property type="evidence" value="ECO:0007669"/>
    <property type="project" value="InterPro"/>
</dbReference>
<name>A0A6I3SGG1_HELMO</name>
<dbReference type="GO" id="GO:0003690">
    <property type="term" value="F:double-stranded DNA binding"/>
    <property type="evidence" value="ECO:0007669"/>
    <property type="project" value="InterPro"/>
</dbReference>
<sequence>MAQFFPREKIFPENVRDEFKYEIADELGLTPKIQDGYWGALSAADCGRVGGKIGGNMVKAMVRRAEALLAQDQANKLT</sequence>
<dbReference type="EMBL" id="WNKU01000002">
    <property type="protein sequence ID" value="MTV47919.1"/>
    <property type="molecule type" value="Genomic_DNA"/>
</dbReference>
<evidence type="ECO:0000256" key="2">
    <source>
        <dbReference type="ARBA" id="ARBA00005442"/>
    </source>
</evidence>
<dbReference type="Pfam" id="PF00269">
    <property type="entry name" value="SASP"/>
    <property type="match status" value="1"/>
</dbReference>
<dbReference type="Proteomes" id="UP000430670">
    <property type="component" value="Unassembled WGS sequence"/>
</dbReference>
<dbReference type="InterPro" id="IPR038300">
    <property type="entry name" value="SASP_sf_alpha/beta"/>
</dbReference>
<reference evidence="4 5" key="1">
    <citation type="submission" date="2019-11" db="EMBL/GenBank/DDBJ databases">
        <title>Whole-genome sequence of a the green, strictly anaerobic photosynthetic bacterium Heliobacillus mobilis DSM 6151.</title>
        <authorList>
            <person name="Kyndt J.A."/>
            <person name="Meyer T.E."/>
        </authorList>
    </citation>
    <scope>NUCLEOTIDE SEQUENCE [LARGE SCALE GENOMIC DNA]</scope>
    <source>
        <strain evidence="4 5">DSM 6151</strain>
    </source>
</reference>